<dbReference type="PANTHER" id="PTHR43628:SF1">
    <property type="entry name" value="CHITIN SYNTHASE REGULATORY FACTOR 2-RELATED"/>
    <property type="match status" value="1"/>
</dbReference>
<feature type="transmembrane region" description="Helical" evidence="1">
    <location>
        <begin position="26"/>
        <end position="46"/>
    </location>
</feature>
<comment type="caution">
    <text evidence="2">The sequence shown here is derived from an EMBL/GenBank/DDBJ whole genome shotgun (WGS) entry which is preliminary data.</text>
</comment>
<dbReference type="Proteomes" id="UP000013047">
    <property type="component" value="Unassembled WGS sequence"/>
</dbReference>
<dbReference type="Gene3D" id="1.25.40.10">
    <property type="entry name" value="Tetratricopeptide repeat domain"/>
    <property type="match status" value="1"/>
</dbReference>
<dbReference type="SMART" id="SM00671">
    <property type="entry name" value="SEL1"/>
    <property type="match status" value="2"/>
</dbReference>
<gene>
    <name evidence="2" type="ORF">C667_06811</name>
</gene>
<organism evidence="2 3">
    <name type="scientific">Thauera phenylacetica B4P</name>
    <dbReference type="NCBI Taxonomy" id="1234382"/>
    <lineage>
        <taxon>Bacteria</taxon>
        <taxon>Pseudomonadati</taxon>
        <taxon>Pseudomonadota</taxon>
        <taxon>Betaproteobacteria</taxon>
        <taxon>Rhodocyclales</taxon>
        <taxon>Zoogloeaceae</taxon>
        <taxon>Thauera</taxon>
    </lineage>
</organism>
<dbReference type="SUPFAM" id="SSF81901">
    <property type="entry name" value="HCP-like"/>
    <property type="match status" value="1"/>
</dbReference>
<name>N6ZTM0_9RHOO</name>
<protein>
    <submittedName>
        <fullName evidence="2">Sel1 domain-containing protein repeat-containing protein</fullName>
    </submittedName>
</protein>
<dbReference type="EMBL" id="AMXF01000030">
    <property type="protein sequence ID" value="ENO97832.1"/>
    <property type="molecule type" value="Genomic_DNA"/>
</dbReference>
<dbReference type="PANTHER" id="PTHR43628">
    <property type="entry name" value="ACTIVATOR OF C KINASE PROTEIN 1-RELATED"/>
    <property type="match status" value="1"/>
</dbReference>
<dbReference type="InterPro" id="IPR006597">
    <property type="entry name" value="Sel1-like"/>
</dbReference>
<accession>N6ZTM0</accession>
<reference evidence="2 3" key="1">
    <citation type="submission" date="2012-09" db="EMBL/GenBank/DDBJ databases">
        <title>Draft Genome Sequences of 6 Strains from Genus Thauera.</title>
        <authorList>
            <person name="Liu B."/>
            <person name="Shapleigh J.P."/>
            <person name="Frostegard A.H."/>
        </authorList>
    </citation>
    <scope>NUCLEOTIDE SEQUENCE [LARGE SCALE GENOMIC DNA]</scope>
    <source>
        <strain evidence="2 3">B4P</strain>
    </source>
</reference>
<keyword evidence="1" id="KW-0812">Transmembrane</keyword>
<evidence type="ECO:0000256" key="1">
    <source>
        <dbReference type="SAM" id="Phobius"/>
    </source>
</evidence>
<dbReference type="AlphaFoldDB" id="N6ZTM0"/>
<evidence type="ECO:0000313" key="3">
    <source>
        <dbReference type="Proteomes" id="UP000013047"/>
    </source>
</evidence>
<sequence length="231" mass="24358">MHPWRCTSCDKRFLGPDDLVGPKRKWPLVVGLLSVLLLLAIGVASVSMLGRDELPKPDGAAESAAVGELEPADALDAQFRAARAALLDTARGREVSTEAVGKLRQAAEGGHTGAMVLLGKLYRSGIGMPQNYALAARWLGEAANAGDPEGMVEFGRLHRSGIGVEQDAVQAYVWFNRAAALLNMEGVQERDSIAVKLGADELRSAQTLSLEAAEAEAAKVEAAAGQEDGSR</sequence>
<proteinExistence type="predicted"/>
<keyword evidence="1" id="KW-1133">Transmembrane helix</keyword>
<evidence type="ECO:0000313" key="2">
    <source>
        <dbReference type="EMBL" id="ENO97832.1"/>
    </source>
</evidence>
<dbReference type="InterPro" id="IPR052945">
    <property type="entry name" value="Mitotic_Regulator"/>
</dbReference>
<dbReference type="InterPro" id="IPR011990">
    <property type="entry name" value="TPR-like_helical_dom_sf"/>
</dbReference>
<keyword evidence="1" id="KW-0472">Membrane</keyword>
<dbReference type="Pfam" id="PF08238">
    <property type="entry name" value="Sel1"/>
    <property type="match status" value="2"/>
</dbReference>
<keyword evidence="3" id="KW-1185">Reference proteome</keyword>